<sequence length="325" mass="34608">MTATSPAPTLAALLADGAWHSGPALATTLGITRAAISARVADLRLLGLDIYSVAGRGYRLKTPLELLDAAHIDAHLADSTRTRVDDLIVLERTDSTNAELARRADGMTRACLAEYQSAGRGRAQRPWASPFGANLYLSLARDVAAPRAPLGALSLAVGVCVADALTAFGAEQIALKWPNDLWAGDRKLGGILIEHKGEVGGSARLIIGLGLNLDMQALQGEGIDQPWTRLRDHLPVMPARNRLAAGMLDAVMRAVLDFETQGFAPFQARWARYDAARDRNVRVLEAQGERQGIARGIAADGALQVEIDGRVVALYSGDVSLRVAP</sequence>
<proteinExistence type="inferred from homology"/>
<dbReference type="CDD" id="cd16442">
    <property type="entry name" value="BPL"/>
    <property type="match status" value="1"/>
</dbReference>
<dbReference type="InterPro" id="IPR030855">
    <property type="entry name" value="Bifunct_BirA"/>
</dbReference>
<evidence type="ECO:0000313" key="9">
    <source>
        <dbReference type="Proteomes" id="UP001595462"/>
    </source>
</evidence>
<dbReference type="InterPro" id="IPR003142">
    <property type="entry name" value="BPL_C"/>
</dbReference>
<dbReference type="PANTHER" id="PTHR12835:SF5">
    <property type="entry name" value="BIOTIN--PROTEIN LIGASE"/>
    <property type="match status" value="1"/>
</dbReference>
<keyword evidence="6" id="KW-0678">Repressor</keyword>
<evidence type="ECO:0000313" key="8">
    <source>
        <dbReference type="EMBL" id="MFC3104294.1"/>
    </source>
</evidence>
<comment type="similarity">
    <text evidence="6">Belongs to the biotin--protein ligase family.</text>
</comment>
<comment type="function">
    <text evidence="6">Acts both as a biotin--[acetyl-CoA-carboxylase] ligase and a biotin-operon repressor. In the presence of ATP, BirA activates biotin to form the BirA-biotinyl-5'-adenylate (BirA-bio-5'-AMP or holoBirA) complex. HoloBirA can either transfer the biotinyl moiety to the biotin carboxyl carrier protein (BCCP) subunit of acetyl-CoA carboxylase, or bind to the biotin operator site and inhibit transcription of the operon.</text>
</comment>
<comment type="catalytic activity">
    <reaction evidence="5 6">
        <text>biotin + L-lysyl-[protein] + ATP = N(6)-biotinyl-L-lysyl-[protein] + AMP + diphosphate + H(+)</text>
        <dbReference type="Rhea" id="RHEA:11756"/>
        <dbReference type="Rhea" id="RHEA-COMP:9752"/>
        <dbReference type="Rhea" id="RHEA-COMP:10505"/>
        <dbReference type="ChEBI" id="CHEBI:15378"/>
        <dbReference type="ChEBI" id="CHEBI:29969"/>
        <dbReference type="ChEBI" id="CHEBI:30616"/>
        <dbReference type="ChEBI" id="CHEBI:33019"/>
        <dbReference type="ChEBI" id="CHEBI:57586"/>
        <dbReference type="ChEBI" id="CHEBI:83144"/>
        <dbReference type="ChEBI" id="CHEBI:456215"/>
        <dbReference type="EC" id="6.3.4.15"/>
    </reaction>
</comment>
<protein>
    <recommendedName>
        <fullName evidence="6">Bifunctional ligase/repressor BirA</fullName>
    </recommendedName>
    <alternativeName>
        <fullName evidence="6">Biotin operon repressor</fullName>
    </alternativeName>
    <alternativeName>
        <fullName evidence="6">Biotin--[acetyl-CoA-carboxylase] ligase</fullName>
        <ecNumber evidence="6">6.3.4.15</ecNumber>
    </alternativeName>
    <alternativeName>
        <fullName evidence="6">Biotin--protein ligase</fullName>
    </alternativeName>
    <alternativeName>
        <fullName evidence="6">Biotin-[acetyl-CoA carboxylase] synthetase</fullName>
    </alternativeName>
</protein>
<keyword evidence="2 6" id="KW-0547">Nucleotide-binding</keyword>
<keyword evidence="9" id="KW-1185">Reference proteome</keyword>
<feature type="binding site" evidence="6">
    <location>
        <begin position="95"/>
        <end position="97"/>
    </location>
    <ligand>
        <name>biotin</name>
        <dbReference type="ChEBI" id="CHEBI:57586"/>
    </ligand>
</feature>
<evidence type="ECO:0000256" key="4">
    <source>
        <dbReference type="ARBA" id="ARBA00023267"/>
    </source>
</evidence>
<feature type="binding site" evidence="6">
    <location>
        <position position="187"/>
    </location>
    <ligand>
        <name>biotin</name>
        <dbReference type="ChEBI" id="CHEBI:57586"/>
    </ligand>
</feature>
<dbReference type="InterPro" id="IPR045864">
    <property type="entry name" value="aa-tRNA-synth_II/BPL/LPL"/>
</dbReference>
<dbReference type="EC" id="6.3.4.15" evidence="6"/>
<reference evidence="9" key="1">
    <citation type="journal article" date="2019" name="Int. J. Syst. Evol. Microbiol.">
        <title>The Global Catalogue of Microorganisms (GCM) 10K type strain sequencing project: providing services to taxonomists for standard genome sequencing and annotation.</title>
        <authorList>
            <consortium name="The Broad Institute Genomics Platform"/>
            <consortium name="The Broad Institute Genome Sequencing Center for Infectious Disease"/>
            <person name="Wu L."/>
            <person name="Ma J."/>
        </authorList>
    </citation>
    <scope>NUCLEOTIDE SEQUENCE [LARGE SCALE GENOMIC DNA]</scope>
    <source>
        <strain evidence="9">KCTC 52640</strain>
    </source>
</reference>
<feature type="binding site" evidence="6">
    <location>
        <begin position="120"/>
        <end position="122"/>
    </location>
    <ligand>
        <name>biotin</name>
        <dbReference type="ChEBI" id="CHEBI:57586"/>
    </ligand>
</feature>
<dbReference type="Pfam" id="PF02237">
    <property type="entry name" value="BPL_C"/>
    <property type="match status" value="1"/>
</dbReference>
<dbReference type="InterPro" id="IPR036390">
    <property type="entry name" value="WH_DNA-bd_sf"/>
</dbReference>
<dbReference type="Pfam" id="PF08279">
    <property type="entry name" value="HTH_11"/>
    <property type="match status" value="1"/>
</dbReference>
<dbReference type="PROSITE" id="PS51733">
    <property type="entry name" value="BPL_LPL_CATALYTIC"/>
    <property type="match status" value="1"/>
</dbReference>
<dbReference type="InterPro" id="IPR004408">
    <property type="entry name" value="Biotin_CoA_COase_ligase"/>
</dbReference>
<dbReference type="Gene3D" id="1.10.10.10">
    <property type="entry name" value="Winged helix-like DNA-binding domain superfamily/Winged helix DNA-binding domain"/>
    <property type="match status" value="1"/>
</dbReference>
<dbReference type="Gene3D" id="2.30.30.100">
    <property type="match status" value="1"/>
</dbReference>
<feature type="DNA-binding region" description="H-T-H motif" evidence="6">
    <location>
        <begin position="22"/>
        <end position="41"/>
    </location>
</feature>
<feature type="domain" description="BPL/LPL catalytic" evidence="7">
    <location>
        <begin position="74"/>
        <end position="259"/>
    </location>
</feature>
<keyword evidence="6" id="KW-0804">Transcription</keyword>
<dbReference type="EMBL" id="JBHRSS010000003">
    <property type="protein sequence ID" value="MFC3104294.1"/>
    <property type="molecule type" value="Genomic_DNA"/>
</dbReference>
<comment type="caution">
    <text evidence="8">The sequence shown here is derived from an EMBL/GenBank/DDBJ whole genome shotgun (WGS) entry which is preliminary data.</text>
</comment>
<evidence type="ECO:0000256" key="3">
    <source>
        <dbReference type="ARBA" id="ARBA00022840"/>
    </source>
</evidence>
<organism evidence="8 9">
    <name type="scientific">Salinisphaera aquimarina</name>
    <dbReference type="NCBI Taxonomy" id="2094031"/>
    <lineage>
        <taxon>Bacteria</taxon>
        <taxon>Pseudomonadati</taxon>
        <taxon>Pseudomonadota</taxon>
        <taxon>Gammaproteobacteria</taxon>
        <taxon>Salinisphaerales</taxon>
        <taxon>Salinisphaeraceae</taxon>
        <taxon>Salinisphaera</taxon>
    </lineage>
</organism>
<evidence type="ECO:0000256" key="1">
    <source>
        <dbReference type="ARBA" id="ARBA00022598"/>
    </source>
</evidence>
<dbReference type="Pfam" id="PF03099">
    <property type="entry name" value="BPL_LplA_LipB"/>
    <property type="match status" value="1"/>
</dbReference>
<keyword evidence="6" id="KW-0805">Transcription regulation</keyword>
<dbReference type="SUPFAM" id="SSF55681">
    <property type="entry name" value="Class II aaRS and biotin synthetases"/>
    <property type="match status" value="1"/>
</dbReference>
<dbReference type="HAMAP" id="MF_00978">
    <property type="entry name" value="Bifunct_BirA"/>
    <property type="match status" value="1"/>
</dbReference>
<dbReference type="Proteomes" id="UP001595462">
    <property type="component" value="Unassembled WGS sequence"/>
</dbReference>
<dbReference type="NCBIfam" id="TIGR00121">
    <property type="entry name" value="birA_ligase"/>
    <property type="match status" value="1"/>
</dbReference>
<keyword evidence="3 6" id="KW-0067">ATP-binding</keyword>
<dbReference type="RefSeq" id="WP_380689136.1">
    <property type="nucleotide sequence ID" value="NZ_JBHRSS010000003.1"/>
</dbReference>
<dbReference type="InterPro" id="IPR013196">
    <property type="entry name" value="HTH_11"/>
</dbReference>
<dbReference type="InterPro" id="IPR036388">
    <property type="entry name" value="WH-like_DNA-bd_sf"/>
</dbReference>
<gene>
    <name evidence="6" type="primary">birA</name>
    <name evidence="8" type="ORF">ACFOSU_10335</name>
</gene>
<dbReference type="SUPFAM" id="SSF50037">
    <property type="entry name" value="C-terminal domain of transcriptional repressors"/>
    <property type="match status" value="1"/>
</dbReference>
<name>A0ABV7EQS5_9GAMM</name>
<keyword evidence="1 6" id="KW-0436">Ligase</keyword>
<dbReference type="SUPFAM" id="SSF46785">
    <property type="entry name" value="Winged helix' DNA-binding domain"/>
    <property type="match status" value="1"/>
</dbReference>
<dbReference type="PANTHER" id="PTHR12835">
    <property type="entry name" value="BIOTIN PROTEIN LIGASE"/>
    <property type="match status" value="1"/>
</dbReference>
<keyword evidence="6" id="KW-0238">DNA-binding</keyword>
<evidence type="ECO:0000259" key="7">
    <source>
        <dbReference type="PROSITE" id="PS51733"/>
    </source>
</evidence>
<evidence type="ECO:0000256" key="2">
    <source>
        <dbReference type="ARBA" id="ARBA00022741"/>
    </source>
</evidence>
<dbReference type="InterPro" id="IPR004143">
    <property type="entry name" value="BPL_LPL_catalytic"/>
</dbReference>
<feature type="binding site" evidence="6">
    <location>
        <position position="116"/>
    </location>
    <ligand>
        <name>biotin</name>
        <dbReference type="ChEBI" id="CHEBI:57586"/>
    </ligand>
</feature>
<dbReference type="GO" id="GO:0004077">
    <property type="term" value="F:biotin--[biotin carboxyl-carrier protein] ligase activity"/>
    <property type="evidence" value="ECO:0007669"/>
    <property type="project" value="UniProtKB-EC"/>
</dbReference>
<accession>A0ABV7EQS5</accession>
<evidence type="ECO:0000256" key="5">
    <source>
        <dbReference type="ARBA" id="ARBA00047846"/>
    </source>
</evidence>
<evidence type="ECO:0000256" key="6">
    <source>
        <dbReference type="HAMAP-Rule" id="MF_00978"/>
    </source>
</evidence>
<dbReference type="Gene3D" id="3.30.930.10">
    <property type="entry name" value="Bira Bifunctional Protein, Domain 2"/>
    <property type="match status" value="1"/>
</dbReference>
<dbReference type="InterPro" id="IPR008988">
    <property type="entry name" value="Transcriptional_repressor_C"/>
</dbReference>
<keyword evidence="4 6" id="KW-0092">Biotin</keyword>